<evidence type="ECO:0000313" key="5">
    <source>
        <dbReference type="EMBL" id="SFM94258.1"/>
    </source>
</evidence>
<dbReference type="PRINTS" id="PR00038">
    <property type="entry name" value="HTHLUXR"/>
</dbReference>
<reference evidence="6" key="1">
    <citation type="submission" date="2016-10" db="EMBL/GenBank/DDBJ databases">
        <authorList>
            <person name="Varghese N."/>
            <person name="Submissions S."/>
        </authorList>
    </citation>
    <scope>NUCLEOTIDE SEQUENCE [LARGE SCALE GENOMIC DNA]</scope>
    <source>
        <strain evidence="6">BL36</strain>
    </source>
</reference>
<dbReference type="InterPro" id="IPR036388">
    <property type="entry name" value="WH-like_DNA-bd_sf"/>
</dbReference>
<name>A0A1I4UZB2_9HYPH</name>
<dbReference type="Pfam" id="PF03472">
    <property type="entry name" value="Autoind_bind"/>
    <property type="match status" value="1"/>
</dbReference>
<organism evidence="5 6">
    <name type="scientific">Methylobacterium pseudosasicola</name>
    <dbReference type="NCBI Taxonomy" id="582667"/>
    <lineage>
        <taxon>Bacteria</taxon>
        <taxon>Pseudomonadati</taxon>
        <taxon>Pseudomonadota</taxon>
        <taxon>Alphaproteobacteria</taxon>
        <taxon>Hyphomicrobiales</taxon>
        <taxon>Methylobacteriaceae</taxon>
        <taxon>Methylobacterium</taxon>
    </lineage>
</organism>
<protein>
    <submittedName>
        <fullName evidence="5">LuxR family transcriptional regulator, quorum sensing-dependent transcriptional regulator</fullName>
    </submittedName>
</protein>
<dbReference type="Pfam" id="PF00196">
    <property type="entry name" value="GerE"/>
    <property type="match status" value="1"/>
</dbReference>
<gene>
    <name evidence="5" type="ORF">SAMN05192568_10822</name>
</gene>
<evidence type="ECO:0000259" key="4">
    <source>
        <dbReference type="PROSITE" id="PS50043"/>
    </source>
</evidence>
<keyword evidence="1" id="KW-0805">Transcription regulation</keyword>
<dbReference type="InterPro" id="IPR016032">
    <property type="entry name" value="Sig_transdc_resp-reg_C-effctor"/>
</dbReference>
<feature type="domain" description="HTH luxR-type" evidence="4">
    <location>
        <begin position="175"/>
        <end position="240"/>
    </location>
</feature>
<evidence type="ECO:0000256" key="2">
    <source>
        <dbReference type="ARBA" id="ARBA00023125"/>
    </source>
</evidence>
<dbReference type="InterPro" id="IPR000792">
    <property type="entry name" value="Tscrpt_reg_LuxR_C"/>
</dbReference>
<dbReference type="EMBL" id="FOTK01000082">
    <property type="protein sequence ID" value="SFM94258.1"/>
    <property type="molecule type" value="Genomic_DNA"/>
</dbReference>
<dbReference type="PANTHER" id="PTHR44688:SF16">
    <property type="entry name" value="DNA-BINDING TRANSCRIPTIONAL ACTIVATOR DEVR_DOSR"/>
    <property type="match status" value="1"/>
</dbReference>
<dbReference type="STRING" id="582667.SAMN05192568_10822"/>
<sequence length="243" mass="26959">MSRKSLDHTLKLLKELDRAVSVPEVVSTVHRQLAGFGIDAIIAGLLPTSSALTGFNRQFLVMESVPDEWRQRYLHRRYAAHDPIVVQTLHRQTGFGWRDPALPSPTSDTAVQIMNEAAEFGLRDGYTVPLTTVEGEIGGMSFAGRRLEIAPEHRGMLTLVASYAFGHGLLVRGQPIEQSVGLSPRERETLQWTAEGKTDWEIGEIMGISEHGVDSHLRGVRTKLRTRNRAQSVAEGFRLGLIV</sequence>
<dbReference type="GO" id="GO:0003677">
    <property type="term" value="F:DNA binding"/>
    <property type="evidence" value="ECO:0007669"/>
    <property type="project" value="UniProtKB-KW"/>
</dbReference>
<dbReference type="OrthoDB" id="3170288at2"/>
<dbReference type="RefSeq" id="WP_092047256.1">
    <property type="nucleotide sequence ID" value="NZ_FOTK01000082.1"/>
</dbReference>
<accession>A0A1I4UZB2</accession>
<dbReference type="PANTHER" id="PTHR44688">
    <property type="entry name" value="DNA-BINDING TRANSCRIPTIONAL ACTIVATOR DEVR_DOSR"/>
    <property type="match status" value="1"/>
</dbReference>
<dbReference type="SUPFAM" id="SSF46894">
    <property type="entry name" value="C-terminal effector domain of the bipartite response regulators"/>
    <property type="match status" value="1"/>
</dbReference>
<dbReference type="InterPro" id="IPR036693">
    <property type="entry name" value="TF_LuxR_autoind-bd_dom_sf"/>
</dbReference>
<keyword evidence="3" id="KW-0804">Transcription</keyword>
<dbReference type="Gene3D" id="1.10.10.10">
    <property type="entry name" value="Winged helix-like DNA-binding domain superfamily/Winged helix DNA-binding domain"/>
    <property type="match status" value="1"/>
</dbReference>
<evidence type="ECO:0000256" key="3">
    <source>
        <dbReference type="ARBA" id="ARBA00023163"/>
    </source>
</evidence>
<evidence type="ECO:0000256" key="1">
    <source>
        <dbReference type="ARBA" id="ARBA00023015"/>
    </source>
</evidence>
<dbReference type="Proteomes" id="UP000199048">
    <property type="component" value="Unassembled WGS sequence"/>
</dbReference>
<proteinExistence type="predicted"/>
<dbReference type="AlphaFoldDB" id="A0A1I4UZB2"/>
<keyword evidence="2" id="KW-0238">DNA-binding</keyword>
<keyword evidence="6" id="KW-1185">Reference proteome</keyword>
<dbReference type="PROSITE" id="PS50043">
    <property type="entry name" value="HTH_LUXR_2"/>
    <property type="match status" value="1"/>
</dbReference>
<dbReference type="SUPFAM" id="SSF75516">
    <property type="entry name" value="Pheromone-binding domain of LuxR-like quorum-sensing transcription factors"/>
    <property type="match status" value="1"/>
</dbReference>
<evidence type="ECO:0000313" key="6">
    <source>
        <dbReference type="Proteomes" id="UP000199048"/>
    </source>
</evidence>
<dbReference type="CDD" id="cd06170">
    <property type="entry name" value="LuxR_C_like"/>
    <property type="match status" value="1"/>
</dbReference>
<dbReference type="SMART" id="SM00421">
    <property type="entry name" value="HTH_LUXR"/>
    <property type="match status" value="1"/>
</dbReference>
<dbReference type="InterPro" id="IPR005143">
    <property type="entry name" value="TF_LuxR_autoind-bd_dom"/>
</dbReference>
<dbReference type="Gene3D" id="3.30.450.80">
    <property type="entry name" value="Transcription factor LuxR-like, autoinducer-binding domain"/>
    <property type="match status" value="1"/>
</dbReference>
<dbReference type="GO" id="GO:0006355">
    <property type="term" value="P:regulation of DNA-templated transcription"/>
    <property type="evidence" value="ECO:0007669"/>
    <property type="project" value="InterPro"/>
</dbReference>